<evidence type="ECO:0000313" key="2">
    <source>
        <dbReference type="Ensembl" id="ENSNMLP00000042684.1"/>
    </source>
</evidence>
<keyword evidence="3" id="KW-1185">Reference proteome</keyword>
<dbReference type="GO" id="GO:0000987">
    <property type="term" value="F:cis-regulatory region sequence-specific DNA binding"/>
    <property type="evidence" value="ECO:0007669"/>
    <property type="project" value="TreeGrafter"/>
</dbReference>
<dbReference type="Pfam" id="PF10390">
    <property type="entry name" value="ELL"/>
    <property type="match status" value="1"/>
</dbReference>
<organism evidence="2 3">
    <name type="scientific">Neogobius melanostomus</name>
    <name type="common">round goby</name>
    <dbReference type="NCBI Taxonomy" id="47308"/>
    <lineage>
        <taxon>Eukaryota</taxon>
        <taxon>Metazoa</taxon>
        <taxon>Chordata</taxon>
        <taxon>Craniata</taxon>
        <taxon>Vertebrata</taxon>
        <taxon>Euteleostomi</taxon>
        <taxon>Actinopterygii</taxon>
        <taxon>Neopterygii</taxon>
        <taxon>Teleostei</taxon>
        <taxon>Neoteleostei</taxon>
        <taxon>Acanthomorphata</taxon>
        <taxon>Gobiaria</taxon>
        <taxon>Gobiiformes</taxon>
        <taxon>Gobioidei</taxon>
        <taxon>Gobiidae</taxon>
        <taxon>Benthophilinae</taxon>
        <taxon>Neogobiini</taxon>
        <taxon>Neogobius</taxon>
    </lineage>
</organism>
<accession>A0A8C6WZC6</accession>
<dbReference type="PANTHER" id="PTHR23288:SF12">
    <property type="entry name" value="RNA POLYMERASE II ELONGATION FACTOR ELL2 ISOFORM X1"/>
    <property type="match status" value="1"/>
</dbReference>
<dbReference type="GO" id="GO:0032968">
    <property type="term" value="P:positive regulation of transcription elongation by RNA polymerase II"/>
    <property type="evidence" value="ECO:0007669"/>
    <property type="project" value="TreeGrafter"/>
</dbReference>
<dbReference type="GO" id="GO:0006368">
    <property type="term" value="P:transcription elongation by RNA polymerase II"/>
    <property type="evidence" value="ECO:0007669"/>
    <property type="project" value="InterPro"/>
</dbReference>
<dbReference type="InterPro" id="IPR019464">
    <property type="entry name" value="ELL_N"/>
</dbReference>
<feature type="domain" description="RNA polymerase II elongation factor ELL N-terminal" evidence="1">
    <location>
        <begin position="6"/>
        <end position="63"/>
    </location>
</feature>
<dbReference type="AlphaFoldDB" id="A0A8C6WZC6"/>
<name>A0A8C6WZC6_9GOBI</name>
<proteinExistence type="predicted"/>
<dbReference type="Ensembl" id="ENSNMLT00000047406.1">
    <property type="protein sequence ID" value="ENSNMLP00000042684.1"/>
    <property type="gene ID" value="ENSNMLG00000025978.1"/>
</dbReference>
<evidence type="ECO:0000313" key="3">
    <source>
        <dbReference type="Proteomes" id="UP000694523"/>
    </source>
</evidence>
<dbReference type="GO" id="GO:0042795">
    <property type="term" value="P:snRNA transcription by RNA polymerase II"/>
    <property type="evidence" value="ECO:0007669"/>
    <property type="project" value="TreeGrafter"/>
</dbReference>
<evidence type="ECO:0000259" key="1">
    <source>
        <dbReference type="Pfam" id="PF10390"/>
    </source>
</evidence>
<reference evidence="2" key="2">
    <citation type="submission" date="2025-09" db="UniProtKB">
        <authorList>
            <consortium name="Ensembl"/>
        </authorList>
    </citation>
    <scope>IDENTIFICATION</scope>
</reference>
<dbReference type="GO" id="GO:0008023">
    <property type="term" value="C:transcription elongation factor complex"/>
    <property type="evidence" value="ECO:0007669"/>
    <property type="project" value="InterPro"/>
</dbReference>
<reference evidence="2" key="1">
    <citation type="submission" date="2025-08" db="UniProtKB">
        <authorList>
            <consortium name="Ensembl"/>
        </authorList>
    </citation>
    <scope>IDENTIFICATION</scope>
</reference>
<dbReference type="PANTHER" id="PTHR23288">
    <property type="entry name" value="OCCLUDIN AND RNA POLYMERASE II ELONGATION FACTOR ELL"/>
    <property type="match status" value="1"/>
</dbReference>
<protein>
    <recommendedName>
        <fullName evidence="1">RNA polymerase II elongation factor ELL N-terminal domain-containing protein</fullName>
    </recommendedName>
</protein>
<dbReference type="Proteomes" id="UP000694523">
    <property type="component" value="Unplaced"/>
</dbReference>
<dbReference type="InterPro" id="IPR031176">
    <property type="entry name" value="ELL/occludin"/>
</dbReference>
<sequence>MASLRQEHHYGLSCGKNSKNNPNRTLYHVKLTDSALRALEAFQNIKGSLQCEPSICFKGSQGVSDSLNQFCPYSKKRRLAQIVRFLTLFLPHIFHPLKATWPSSSSVGSSLESAAKGA</sequence>